<protein>
    <submittedName>
        <fullName evidence="10">Type IV fimbrial assembly protein PilC</fullName>
    </submittedName>
</protein>
<evidence type="ECO:0000256" key="2">
    <source>
        <dbReference type="ARBA" id="ARBA00005745"/>
    </source>
</evidence>
<gene>
    <name evidence="10" type="ORF">JCM19239_2876</name>
</gene>
<keyword evidence="11" id="KW-1185">Reference proteome</keyword>
<evidence type="ECO:0000256" key="8">
    <source>
        <dbReference type="SAM" id="Phobius"/>
    </source>
</evidence>
<evidence type="ECO:0000256" key="7">
    <source>
        <dbReference type="ARBA" id="ARBA00023136"/>
    </source>
</evidence>
<keyword evidence="3" id="KW-1003">Cell membrane</keyword>
<keyword evidence="5 8" id="KW-0812">Transmembrane</keyword>
<dbReference type="PANTHER" id="PTHR30012">
    <property type="entry name" value="GENERAL SECRETION PATHWAY PROTEIN"/>
    <property type="match status" value="1"/>
</dbReference>
<dbReference type="Gene3D" id="1.20.81.30">
    <property type="entry name" value="Type II secretion system (T2SS), domain F"/>
    <property type="match status" value="1"/>
</dbReference>
<feature type="transmembrane region" description="Helical" evidence="8">
    <location>
        <begin position="113"/>
        <end position="133"/>
    </location>
</feature>
<keyword evidence="4" id="KW-0997">Cell inner membrane</keyword>
<dbReference type="InterPro" id="IPR003004">
    <property type="entry name" value="GspF/PilC"/>
</dbReference>
<dbReference type="Proteomes" id="UP000029223">
    <property type="component" value="Unassembled WGS sequence"/>
</dbReference>
<comment type="caution">
    <text evidence="10">The sequence shown here is derived from an EMBL/GenBank/DDBJ whole genome shotgun (WGS) entry which is preliminary data.</text>
</comment>
<dbReference type="Pfam" id="PF00482">
    <property type="entry name" value="T2SSF"/>
    <property type="match status" value="1"/>
</dbReference>
<dbReference type="InterPro" id="IPR042094">
    <property type="entry name" value="T2SS_GspF_sf"/>
</dbReference>
<evidence type="ECO:0000256" key="5">
    <source>
        <dbReference type="ARBA" id="ARBA00022692"/>
    </source>
</evidence>
<organism evidence="10 11">
    <name type="scientific">Vibrio variabilis</name>
    <dbReference type="NCBI Taxonomy" id="990271"/>
    <lineage>
        <taxon>Bacteria</taxon>
        <taxon>Pseudomonadati</taxon>
        <taxon>Pseudomonadota</taxon>
        <taxon>Gammaproteobacteria</taxon>
        <taxon>Vibrionales</taxon>
        <taxon>Vibrionaceae</taxon>
        <taxon>Vibrio</taxon>
    </lineage>
</organism>
<proteinExistence type="inferred from homology"/>
<evidence type="ECO:0000313" key="10">
    <source>
        <dbReference type="EMBL" id="GAL23893.1"/>
    </source>
</evidence>
<evidence type="ECO:0000256" key="3">
    <source>
        <dbReference type="ARBA" id="ARBA00022475"/>
    </source>
</evidence>
<dbReference type="PANTHER" id="PTHR30012:SF7">
    <property type="entry name" value="PROTEIN TRANSPORT PROTEIN HOFC HOMOLOG"/>
    <property type="match status" value="1"/>
</dbReference>
<evidence type="ECO:0000313" key="11">
    <source>
        <dbReference type="Proteomes" id="UP000029223"/>
    </source>
</evidence>
<comment type="subcellular location">
    <subcellularLocation>
        <location evidence="1">Cell inner membrane</location>
        <topology evidence="1">Multi-pass membrane protein</topology>
    </subcellularLocation>
</comment>
<evidence type="ECO:0000256" key="1">
    <source>
        <dbReference type="ARBA" id="ARBA00004429"/>
    </source>
</evidence>
<keyword evidence="7 8" id="KW-0472">Membrane</keyword>
<name>A0ABQ0J541_9VIBR</name>
<evidence type="ECO:0000256" key="4">
    <source>
        <dbReference type="ARBA" id="ARBA00022519"/>
    </source>
</evidence>
<comment type="similarity">
    <text evidence="2">Belongs to the GSP F family.</text>
</comment>
<accession>A0ABQ0J541</accession>
<feature type="domain" description="Type II secretion system protein GspF" evidence="9">
    <location>
        <begin position="10"/>
        <end position="132"/>
    </location>
</feature>
<sequence>MITKASIAKFSRTLSTSFSAGIPILSSIQTSAKTADNLFYQQVITSIHTDIVAGVPIHLAMRQANAFPEMVLQMVMIGEESGTLDDMLNRVASIYEAEVDNTVDNLGKILEPFIIVFLGTLVGGLVVAMYLPIFNLMTVIG</sequence>
<dbReference type="InterPro" id="IPR018076">
    <property type="entry name" value="T2SS_GspF_dom"/>
</dbReference>
<reference evidence="11" key="1">
    <citation type="submission" date="2014-09" db="EMBL/GenBank/DDBJ databases">
        <title>Vibrio variabilis JCM 19239. (C206) whole genome shotgun sequence.</title>
        <authorList>
            <person name="Sawabe T."/>
            <person name="Meirelles P."/>
            <person name="Nakanishi M."/>
            <person name="Sayaka M."/>
            <person name="Hattori M."/>
            <person name="Ohkuma M."/>
        </authorList>
    </citation>
    <scope>NUCLEOTIDE SEQUENCE [LARGE SCALE GENOMIC DNA]</scope>
    <source>
        <strain evidence="11">JCM 19239</strain>
    </source>
</reference>
<dbReference type="EMBL" id="BBMS01000002">
    <property type="protein sequence ID" value="GAL23893.1"/>
    <property type="molecule type" value="Genomic_DNA"/>
</dbReference>
<keyword evidence="6 8" id="KW-1133">Transmembrane helix</keyword>
<evidence type="ECO:0000259" key="9">
    <source>
        <dbReference type="Pfam" id="PF00482"/>
    </source>
</evidence>
<evidence type="ECO:0000256" key="6">
    <source>
        <dbReference type="ARBA" id="ARBA00022989"/>
    </source>
</evidence>